<comment type="caution">
    <text evidence="2">The sequence shown here is derived from an EMBL/GenBank/DDBJ whole genome shotgun (WGS) entry which is preliminary data.</text>
</comment>
<proteinExistence type="predicted"/>
<name>A0A392USY8_9FABA</name>
<feature type="compositionally biased region" description="Polar residues" evidence="1">
    <location>
        <begin position="18"/>
        <end position="29"/>
    </location>
</feature>
<organism evidence="2 3">
    <name type="scientific">Trifolium medium</name>
    <dbReference type="NCBI Taxonomy" id="97028"/>
    <lineage>
        <taxon>Eukaryota</taxon>
        <taxon>Viridiplantae</taxon>
        <taxon>Streptophyta</taxon>
        <taxon>Embryophyta</taxon>
        <taxon>Tracheophyta</taxon>
        <taxon>Spermatophyta</taxon>
        <taxon>Magnoliopsida</taxon>
        <taxon>eudicotyledons</taxon>
        <taxon>Gunneridae</taxon>
        <taxon>Pentapetalae</taxon>
        <taxon>rosids</taxon>
        <taxon>fabids</taxon>
        <taxon>Fabales</taxon>
        <taxon>Fabaceae</taxon>
        <taxon>Papilionoideae</taxon>
        <taxon>50 kb inversion clade</taxon>
        <taxon>NPAAA clade</taxon>
        <taxon>Hologalegina</taxon>
        <taxon>IRL clade</taxon>
        <taxon>Trifolieae</taxon>
        <taxon>Trifolium</taxon>
    </lineage>
</organism>
<dbReference type="EMBL" id="LXQA010870026">
    <property type="protein sequence ID" value="MCI74885.1"/>
    <property type="molecule type" value="Genomic_DNA"/>
</dbReference>
<dbReference type="AlphaFoldDB" id="A0A392USY8"/>
<dbReference type="Proteomes" id="UP000265520">
    <property type="component" value="Unassembled WGS sequence"/>
</dbReference>
<feature type="compositionally biased region" description="Basic and acidic residues" evidence="1">
    <location>
        <begin position="41"/>
        <end position="55"/>
    </location>
</feature>
<evidence type="ECO:0000313" key="3">
    <source>
        <dbReference type="Proteomes" id="UP000265520"/>
    </source>
</evidence>
<feature type="region of interest" description="Disordered" evidence="1">
    <location>
        <begin position="1"/>
        <end position="55"/>
    </location>
</feature>
<reference evidence="2 3" key="1">
    <citation type="journal article" date="2018" name="Front. Plant Sci.">
        <title>Red Clover (Trifolium pratense) and Zigzag Clover (T. medium) - A Picture of Genomic Similarities and Differences.</title>
        <authorList>
            <person name="Dluhosova J."/>
            <person name="Istvanek J."/>
            <person name="Nedelnik J."/>
            <person name="Repkova J."/>
        </authorList>
    </citation>
    <scope>NUCLEOTIDE SEQUENCE [LARGE SCALE GENOMIC DNA]</scope>
    <source>
        <strain evidence="3">cv. 10/8</strain>
        <tissue evidence="2">Leaf</tissue>
    </source>
</reference>
<keyword evidence="3" id="KW-1185">Reference proteome</keyword>
<accession>A0A392USY8</accession>
<evidence type="ECO:0000313" key="2">
    <source>
        <dbReference type="EMBL" id="MCI74885.1"/>
    </source>
</evidence>
<sequence>MEKGSSSTKTGEEDQNEEQSQPNAPPSSERTLEFQIGNEESSLKKVAEEAQNTKD</sequence>
<protein>
    <submittedName>
        <fullName evidence="2">Uncharacterized protein</fullName>
    </submittedName>
</protein>
<evidence type="ECO:0000256" key="1">
    <source>
        <dbReference type="SAM" id="MobiDB-lite"/>
    </source>
</evidence>
<feature type="non-terminal residue" evidence="2">
    <location>
        <position position="55"/>
    </location>
</feature>